<evidence type="ECO:0000313" key="5">
    <source>
        <dbReference type="Proteomes" id="UP000541332"/>
    </source>
</evidence>
<dbReference type="GO" id="GO:0043123">
    <property type="term" value="P:positive regulation of canonical NF-kappaB signal transduction"/>
    <property type="evidence" value="ECO:0007669"/>
    <property type="project" value="TreeGrafter"/>
</dbReference>
<gene>
    <name evidence="4" type="primary">Ikbkg</name>
    <name evidence="4" type="ORF">ALOBEC_R16004</name>
</gene>
<keyword evidence="5" id="KW-1185">Reference proteome</keyword>
<dbReference type="GO" id="GO:0005634">
    <property type="term" value="C:nucleus"/>
    <property type="evidence" value="ECO:0007669"/>
    <property type="project" value="TreeGrafter"/>
</dbReference>
<dbReference type="PANTHER" id="PTHR31553">
    <property type="entry name" value="NF-KAPPA-B ESSENTIAL MODULATOR"/>
    <property type="match status" value="1"/>
</dbReference>
<dbReference type="GO" id="GO:0070530">
    <property type="term" value="F:K63-linked polyubiquitin modification-dependent protein binding"/>
    <property type="evidence" value="ECO:0007669"/>
    <property type="project" value="TreeGrafter"/>
</dbReference>
<proteinExistence type="predicted"/>
<sequence length="88" mass="9924">QELGDTQARLLAAEEALAAKQELIDKLKNEAERQRATLETIPVLQAQAEIYRADFEAERAAREQLHAQRDALQEALRSLRLRLDSEGA</sequence>
<evidence type="ECO:0000256" key="1">
    <source>
        <dbReference type="ARBA" id="ARBA00023054"/>
    </source>
</evidence>
<name>A0A7L4FVZ2_9COLU</name>
<evidence type="ECO:0000256" key="2">
    <source>
        <dbReference type="SAM" id="Coils"/>
    </source>
</evidence>
<organism evidence="4 5">
    <name type="scientific">Pampusana beccarii</name>
    <name type="common">Western bronze ground-dove</name>
    <dbReference type="NCBI Taxonomy" id="2953425"/>
    <lineage>
        <taxon>Eukaryota</taxon>
        <taxon>Metazoa</taxon>
        <taxon>Chordata</taxon>
        <taxon>Craniata</taxon>
        <taxon>Vertebrata</taxon>
        <taxon>Euteleostomi</taxon>
        <taxon>Archelosauria</taxon>
        <taxon>Archosauria</taxon>
        <taxon>Dinosauria</taxon>
        <taxon>Saurischia</taxon>
        <taxon>Theropoda</taxon>
        <taxon>Coelurosauria</taxon>
        <taxon>Aves</taxon>
        <taxon>Neognathae</taxon>
        <taxon>Neoaves</taxon>
        <taxon>Columbimorphae</taxon>
        <taxon>Columbiformes</taxon>
        <taxon>Columbidae</taxon>
        <taxon>Pampusana</taxon>
    </lineage>
</organism>
<dbReference type="InterPro" id="IPR032419">
    <property type="entry name" value="CC2-LZ_dom"/>
</dbReference>
<dbReference type="EMBL" id="VWYH01007766">
    <property type="protein sequence ID" value="NXW91018.1"/>
    <property type="molecule type" value="Genomic_DNA"/>
</dbReference>
<dbReference type="AlphaFoldDB" id="A0A7L4FVZ2"/>
<protein>
    <submittedName>
        <fullName evidence="4">NEMO protein</fullName>
    </submittedName>
</protein>
<keyword evidence="1 2" id="KW-0175">Coiled coil</keyword>
<dbReference type="Proteomes" id="UP000541332">
    <property type="component" value="Unassembled WGS sequence"/>
</dbReference>
<accession>A0A7L4FVZ2</accession>
<dbReference type="Gene3D" id="1.20.5.990">
    <property type="entry name" value="Nemo cc2-lz domain - 1d5 darpin complex"/>
    <property type="match status" value="1"/>
</dbReference>
<comment type="caution">
    <text evidence="4">The sequence shown here is derived from an EMBL/GenBank/DDBJ whole genome shotgun (WGS) entry which is preliminary data.</text>
</comment>
<dbReference type="Pfam" id="PF16516">
    <property type="entry name" value="CC2-LZ"/>
    <property type="match status" value="1"/>
</dbReference>
<dbReference type="InterPro" id="IPR051301">
    <property type="entry name" value="Optineurin/NFkB_EssMod"/>
</dbReference>
<dbReference type="FunFam" id="1.20.5.990:FF:000003">
    <property type="entry name" value="NF-kappa-B essential modulator isoform X1"/>
    <property type="match status" value="1"/>
</dbReference>
<dbReference type="GO" id="GO:0008385">
    <property type="term" value="C:IkappaB kinase complex"/>
    <property type="evidence" value="ECO:0007669"/>
    <property type="project" value="TreeGrafter"/>
</dbReference>
<reference evidence="4 5" key="1">
    <citation type="submission" date="2020-02" db="EMBL/GenBank/DDBJ databases">
        <title>Bird 10,000 Genomes (B10K) Project - Family phase.</title>
        <authorList>
            <person name="Zhang G."/>
        </authorList>
    </citation>
    <scope>NUCLEOTIDE SEQUENCE [LARGE SCALE GENOMIC DNA]</scope>
    <source>
        <strain evidence="4">B10K-DU-006-06</strain>
    </source>
</reference>
<feature type="domain" description="NF-kappa-B essential modulator NEMO CC2-LZ" evidence="3">
    <location>
        <begin position="2"/>
        <end position="80"/>
    </location>
</feature>
<dbReference type="PANTHER" id="PTHR31553:SF3">
    <property type="entry name" value="NF-KAPPA-B ESSENTIAL MODULATOR"/>
    <property type="match status" value="1"/>
</dbReference>
<feature type="non-terminal residue" evidence="4">
    <location>
        <position position="88"/>
    </location>
</feature>
<evidence type="ECO:0000259" key="3">
    <source>
        <dbReference type="Pfam" id="PF16516"/>
    </source>
</evidence>
<feature type="non-terminal residue" evidence="4">
    <location>
        <position position="1"/>
    </location>
</feature>
<evidence type="ECO:0000313" key="4">
    <source>
        <dbReference type="EMBL" id="NXW91018.1"/>
    </source>
</evidence>
<feature type="coiled-coil region" evidence="2">
    <location>
        <begin position="10"/>
        <end position="82"/>
    </location>
</feature>